<keyword evidence="2" id="KW-0732">Signal</keyword>
<gene>
    <name evidence="3" type="ORF">SAMN02745887_01624</name>
</gene>
<dbReference type="AlphaFoldDB" id="A0A1K2HFJ1"/>
<feature type="signal peptide" evidence="2">
    <location>
        <begin position="1"/>
        <end position="20"/>
    </location>
</feature>
<dbReference type="RefSeq" id="WP_072428135.1">
    <property type="nucleotide sequence ID" value="NZ_FPKR01000005.1"/>
</dbReference>
<dbReference type="Proteomes" id="UP000186513">
    <property type="component" value="Unassembled WGS sequence"/>
</dbReference>
<keyword evidence="4" id="KW-1185">Reference proteome</keyword>
<organism evidence="3 4">
    <name type="scientific">Chitinimonas taiwanensis DSM 18899</name>
    <dbReference type="NCBI Taxonomy" id="1121279"/>
    <lineage>
        <taxon>Bacteria</taxon>
        <taxon>Pseudomonadati</taxon>
        <taxon>Pseudomonadota</taxon>
        <taxon>Betaproteobacteria</taxon>
        <taxon>Neisseriales</taxon>
        <taxon>Chitinibacteraceae</taxon>
        <taxon>Chitinimonas</taxon>
    </lineage>
</organism>
<reference evidence="3 4" key="1">
    <citation type="submission" date="2016-11" db="EMBL/GenBank/DDBJ databases">
        <authorList>
            <person name="Jaros S."/>
            <person name="Januszkiewicz K."/>
            <person name="Wedrychowicz H."/>
        </authorList>
    </citation>
    <scope>NUCLEOTIDE SEQUENCE [LARGE SCALE GENOMIC DNA]</scope>
    <source>
        <strain evidence="3 4">DSM 18899</strain>
    </source>
</reference>
<dbReference type="OrthoDB" id="357991at2"/>
<feature type="chain" id="PRO_5012408181" evidence="2">
    <location>
        <begin position="21"/>
        <end position="378"/>
    </location>
</feature>
<protein>
    <submittedName>
        <fullName evidence="3">Predicted aminopeptidase</fullName>
    </submittedName>
</protein>
<accession>A0A1K2HFJ1</accession>
<proteinExistence type="predicted"/>
<evidence type="ECO:0000313" key="3">
    <source>
        <dbReference type="EMBL" id="SFZ75499.1"/>
    </source>
</evidence>
<evidence type="ECO:0000256" key="2">
    <source>
        <dbReference type="SAM" id="SignalP"/>
    </source>
</evidence>
<dbReference type="InterPro" id="IPR014553">
    <property type="entry name" value="Aminopept"/>
</dbReference>
<name>A0A1K2HFJ1_9NEIS</name>
<sequence length="378" mass="41670">MARLALIMLLSAWLSGCASVAYVGQAARGQAEVLNKARPIAELIADPTTPEPLRSKLRFAQRVRAFAIAELGLPDNASYTRYTDLGRPHALWSVVSTPPLSLSPVQSCFPLAGCLSYRGYYQQADARDYAAQRRALGEDVYEYGIPAYSTLGWFEDPLLNTTVRYDEATLARLIFHELAHQRVYVRDDSAFNEAFATAVELEGYEHWLASEAQPEATAAYRRSEQRRQDFRALILAGRTALAELYASAQPDADKLAAKQRIQQGLAEQYAALKARYGGYIGYDSWFDPLPNNAHLASVATYHERVPAFRALYRQSGSFAAFYAAVEALAQKNRAARDEALAALGASVFSGENQQGLISNDQVLPRQPIVPDGSSMTTE</sequence>
<feature type="region of interest" description="Disordered" evidence="1">
    <location>
        <begin position="359"/>
        <end position="378"/>
    </location>
</feature>
<dbReference type="PROSITE" id="PS51257">
    <property type="entry name" value="PROKAR_LIPOPROTEIN"/>
    <property type="match status" value="1"/>
</dbReference>
<keyword evidence="3" id="KW-0378">Hydrolase</keyword>
<evidence type="ECO:0000256" key="1">
    <source>
        <dbReference type="SAM" id="MobiDB-lite"/>
    </source>
</evidence>
<keyword evidence="3" id="KW-0645">Protease</keyword>
<dbReference type="EMBL" id="FPKR01000005">
    <property type="protein sequence ID" value="SFZ75499.1"/>
    <property type="molecule type" value="Genomic_DNA"/>
</dbReference>
<dbReference type="GO" id="GO:0004177">
    <property type="term" value="F:aminopeptidase activity"/>
    <property type="evidence" value="ECO:0007669"/>
    <property type="project" value="UniProtKB-KW"/>
</dbReference>
<evidence type="ECO:0000313" key="4">
    <source>
        <dbReference type="Proteomes" id="UP000186513"/>
    </source>
</evidence>
<dbReference type="STRING" id="1121279.SAMN02745887_01624"/>
<dbReference type="Pfam" id="PF10023">
    <property type="entry name" value="Aminopep"/>
    <property type="match status" value="1"/>
</dbReference>
<keyword evidence="3" id="KW-0031">Aminopeptidase</keyword>
<dbReference type="PIRSF" id="PIRSF029285">
    <property type="entry name" value="Aminopept"/>
    <property type="match status" value="1"/>
</dbReference>